<sequence>MKTNTQTVLKITNILSWIIFIGLCIQTGAISFSYLVSIFMNPIGSENINLGLNLSELYKNSIPYYSILILLMVLISGLKAYIFYFIIKIFMKINLVNPFSKEIYSLIIKISAVALTIGILAIIGEKYCEWLLNENIHLPMLNLEQYIGGKSEFLFMAAIIFVIAQIFKRGIEIQAENELTI</sequence>
<keyword evidence="1" id="KW-1133">Transmembrane helix</keyword>
<dbReference type="STRING" id="1302687.SAMN05444267_105021"/>
<organism evidence="2 3">
    <name type="scientific">Chryseobacterium polytrichastri</name>
    <dbReference type="NCBI Taxonomy" id="1302687"/>
    <lineage>
        <taxon>Bacteria</taxon>
        <taxon>Pseudomonadati</taxon>
        <taxon>Bacteroidota</taxon>
        <taxon>Flavobacteriia</taxon>
        <taxon>Flavobacteriales</taxon>
        <taxon>Weeksellaceae</taxon>
        <taxon>Chryseobacterium group</taxon>
        <taxon>Chryseobacterium</taxon>
    </lineage>
</organism>
<dbReference type="AlphaFoldDB" id="A0A1M7J5X5"/>
<dbReference type="EMBL" id="FRAV01000050">
    <property type="protein sequence ID" value="SHM48301.1"/>
    <property type="molecule type" value="Genomic_DNA"/>
</dbReference>
<evidence type="ECO:0000313" key="2">
    <source>
        <dbReference type="EMBL" id="SHM48301.1"/>
    </source>
</evidence>
<feature type="transmembrane region" description="Helical" evidence="1">
    <location>
        <begin position="62"/>
        <end position="91"/>
    </location>
</feature>
<keyword evidence="3" id="KW-1185">Reference proteome</keyword>
<reference evidence="3" key="1">
    <citation type="submission" date="2016-11" db="EMBL/GenBank/DDBJ databases">
        <authorList>
            <person name="Varghese N."/>
            <person name="Submissions S."/>
        </authorList>
    </citation>
    <scope>NUCLEOTIDE SEQUENCE [LARGE SCALE GENOMIC DNA]</scope>
    <source>
        <strain evidence="3">DSM 26899</strain>
    </source>
</reference>
<proteinExistence type="predicted"/>
<dbReference type="Proteomes" id="UP000184364">
    <property type="component" value="Unassembled WGS sequence"/>
</dbReference>
<protein>
    <recommendedName>
        <fullName evidence="4">DUF2975 domain-containing protein</fullName>
    </recommendedName>
</protein>
<feature type="transmembrane region" description="Helical" evidence="1">
    <location>
        <begin position="12"/>
        <end position="36"/>
    </location>
</feature>
<dbReference type="InterPro" id="IPR021354">
    <property type="entry name" value="DUF2975"/>
</dbReference>
<accession>A0A1M7J5X5</accession>
<feature type="transmembrane region" description="Helical" evidence="1">
    <location>
        <begin position="103"/>
        <end position="123"/>
    </location>
</feature>
<feature type="transmembrane region" description="Helical" evidence="1">
    <location>
        <begin position="147"/>
        <end position="167"/>
    </location>
</feature>
<keyword evidence="1" id="KW-0472">Membrane</keyword>
<name>A0A1M7J5X5_9FLAO</name>
<evidence type="ECO:0000313" key="3">
    <source>
        <dbReference type="Proteomes" id="UP000184364"/>
    </source>
</evidence>
<gene>
    <name evidence="2" type="ORF">SAMN05444267_105021</name>
</gene>
<keyword evidence="1" id="KW-0812">Transmembrane</keyword>
<dbReference type="RefSeq" id="WP_073297433.1">
    <property type="nucleotide sequence ID" value="NZ_FRAV01000050.1"/>
</dbReference>
<dbReference type="OrthoDB" id="672524at2"/>
<evidence type="ECO:0008006" key="4">
    <source>
        <dbReference type="Google" id="ProtNLM"/>
    </source>
</evidence>
<evidence type="ECO:0000256" key="1">
    <source>
        <dbReference type="SAM" id="Phobius"/>
    </source>
</evidence>
<dbReference type="Pfam" id="PF11188">
    <property type="entry name" value="DUF2975"/>
    <property type="match status" value="1"/>
</dbReference>